<feature type="transmembrane region" description="Helical" evidence="1">
    <location>
        <begin position="122"/>
        <end position="140"/>
    </location>
</feature>
<evidence type="ECO:0000313" key="2">
    <source>
        <dbReference type="EMBL" id="KAB8240332.1"/>
    </source>
</evidence>
<accession>A0A5N6GD54</accession>
<sequence length="232" mass="25386">MGTDLFEVRKSINSHALSRLFAQQGQHLPVSYYRLLALSTECSLIILTVAFFLASSTLAAVAVGIRLCTFAAEVRAIIVQNNLPHGARRVITVHGVVLFAYILGVGVTGLAGKFTKRNSLQIFLYICGVTLVGQLSLLYIECLEPSRSSDLETGFYGTQSGEGQISSIGVLYVNDLRWGMGHNSGYNRREVAGDSCMSRYSRASCVRYCGGYTQVGLKCDMYLDSMLLRLTL</sequence>
<gene>
    <name evidence="2" type="ORF">BDV35DRAFT_373867</name>
</gene>
<dbReference type="EMBL" id="ML734751">
    <property type="protein sequence ID" value="KAB8240332.1"/>
    <property type="molecule type" value="Genomic_DNA"/>
</dbReference>
<keyword evidence="1" id="KW-0812">Transmembrane</keyword>
<name>A0A5N6GD54_ASPFL</name>
<feature type="transmembrane region" description="Helical" evidence="1">
    <location>
        <begin position="44"/>
        <end position="69"/>
    </location>
</feature>
<organism evidence="2">
    <name type="scientific">Aspergillus flavus</name>
    <dbReference type="NCBI Taxonomy" id="5059"/>
    <lineage>
        <taxon>Eukaryota</taxon>
        <taxon>Fungi</taxon>
        <taxon>Dikarya</taxon>
        <taxon>Ascomycota</taxon>
        <taxon>Pezizomycotina</taxon>
        <taxon>Eurotiomycetes</taxon>
        <taxon>Eurotiomycetidae</taxon>
        <taxon>Eurotiales</taxon>
        <taxon>Aspergillaceae</taxon>
        <taxon>Aspergillus</taxon>
        <taxon>Aspergillus subgen. Circumdati</taxon>
    </lineage>
</organism>
<dbReference type="AlphaFoldDB" id="A0A5N6GD54"/>
<keyword evidence="1" id="KW-1133">Transmembrane helix</keyword>
<protein>
    <submittedName>
        <fullName evidence="2">Uncharacterized protein</fullName>
    </submittedName>
</protein>
<reference evidence="2" key="1">
    <citation type="submission" date="2019-04" db="EMBL/GenBank/DDBJ databases">
        <title>Friends and foes A comparative genomics study of 23 Aspergillus species from section Flavi.</title>
        <authorList>
            <consortium name="DOE Joint Genome Institute"/>
            <person name="Kjaerbolling I."/>
            <person name="Vesth T."/>
            <person name="Frisvad J.C."/>
            <person name="Nybo J.L."/>
            <person name="Theobald S."/>
            <person name="Kildgaard S."/>
            <person name="Isbrandt T."/>
            <person name="Kuo A."/>
            <person name="Sato A."/>
            <person name="Lyhne E.K."/>
            <person name="Kogle M.E."/>
            <person name="Wiebenga A."/>
            <person name="Kun R.S."/>
            <person name="Lubbers R.J."/>
            <person name="Makela M.R."/>
            <person name="Barry K."/>
            <person name="Chovatia M."/>
            <person name="Clum A."/>
            <person name="Daum C."/>
            <person name="Haridas S."/>
            <person name="He G."/>
            <person name="LaButti K."/>
            <person name="Lipzen A."/>
            <person name="Mondo S."/>
            <person name="Riley R."/>
            <person name="Salamov A."/>
            <person name="Simmons B.A."/>
            <person name="Magnuson J.K."/>
            <person name="Henrissat B."/>
            <person name="Mortensen U.H."/>
            <person name="Larsen T.O."/>
            <person name="Devries R.P."/>
            <person name="Grigoriev I.V."/>
            <person name="Machida M."/>
            <person name="Baker S.E."/>
            <person name="Andersen M.R."/>
        </authorList>
    </citation>
    <scope>NUCLEOTIDE SEQUENCE [LARGE SCALE GENOMIC DNA]</scope>
    <source>
        <strain evidence="2">CBS 121.62</strain>
    </source>
</reference>
<keyword evidence="1" id="KW-0472">Membrane</keyword>
<proteinExistence type="predicted"/>
<evidence type="ECO:0000256" key="1">
    <source>
        <dbReference type="SAM" id="Phobius"/>
    </source>
</evidence>
<dbReference type="Proteomes" id="UP000325434">
    <property type="component" value="Unassembled WGS sequence"/>
</dbReference>
<feature type="transmembrane region" description="Helical" evidence="1">
    <location>
        <begin position="90"/>
        <end position="110"/>
    </location>
</feature>